<dbReference type="AlphaFoldDB" id="A0A3P3ZI55"/>
<dbReference type="Proteomes" id="UP000319462">
    <property type="component" value="Chromosome 35"/>
</dbReference>
<gene>
    <name evidence="2" type="ORF">LBRM2904_35.1200</name>
</gene>
<evidence type="ECO:0000313" key="2">
    <source>
        <dbReference type="EMBL" id="SYZ69940.1"/>
    </source>
</evidence>
<evidence type="ECO:0000256" key="1">
    <source>
        <dbReference type="SAM" id="MobiDB-lite"/>
    </source>
</evidence>
<reference evidence="2 3" key="1">
    <citation type="submission" date="2018-09" db="EMBL/GenBank/DDBJ databases">
        <authorList>
            <person name="Peiro R."/>
            <person name="Begona"/>
            <person name="Cbmso G."/>
            <person name="Lopez M."/>
            <person name="Gonzalez S."/>
        </authorList>
    </citation>
    <scope>NUCLEOTIDE SEQUENCE [LARGE SCALE GENOMIC DNA]</scope>
</reference>
<feature type="compositionally biased region" description="Polar residues" evidence="1">
    <location>
        <begin position="216"/>
        <end position="227"/>
    </location>
</feature>
<accession>A0A3P3ZI55</accession>
<dbReference type="InterPro" id="IPR035155">
    <property type="entry name" value="DUF5393"/>
</dbReference>
<dbReference type="VEuPathDB" id="TriTrypDB:LbrM.35.1370"/>
<dbReference type="RefSeq" id="XP_001568759.1">
    <property type="nucleotide sequence ID" value="XM_001568709.2"/>
</dbReference>
<feature type="region of interest" description="Disordered" evidence="1">
    <location>
        <begin position="180"/>
        <end position="227"/>
    </location>
</feature>
<dbReference type="Pfam" id="PF17371">
    <property type="entry name" value="DUF5393"/>
    <property type="match status" value="1"/>
</dbReference>
<sequence length="773" mass="83349">MHCPSSTATLTPAVARSSNLQHYRALLQVLAYASQREQTAEQVIRDAMVGGVVVPFIVTHNTNPAAVAMSTGDVACSTPLDVSISGDSLSREEVSLTTLLLPSSKFIGTTASLLADGFFCFAPLSSTVENSRTTPYQHRSECQVRDLFTLIMLLFPECFAAEIPPRTLLAMRDAEWSASQVQSSNHAESEVQHPSPVLRRSTPTSPLPSILPRGQCTPSTQRVHTSVSDGRGIVVDAESLPHSVTDVSLGGIRTAPLEGLPQLLSPVKLALNDMGASDGEGLGGTTANASVMTNMIALPVVNPVLLTVDVLDVLLESRRSLAVVLLSLINDALREVQYRQLEQSHAASPMTKVTTAARHPSCEAGVLQFSAEVLLTAKMLLMSVISASAMWRQRVSKAMEIRKAALQGAAPPPPPLLSPFSVLSELLGEKTEGTSPFLTLPVEQWIWGKEKDALEQWNDRLLDRLLMATDAAGVRLDAYLNSAKSTAVSSGRSVSYFPTLLLHRPSDGQPAVELSLASVSRLSDTVRLPSLPIQEGELHLLLCPSVLENKTGMLRVRGCELLLDTTASPTADFFQACASSACSEAQLQPSGDAVPWLFRRRLTDLSSTEQGIVVAALSDPATISVVLEKNAAMLARLTLWCRDRWPPLSDASAVRPSTANLSNAITNENGGPKAVYSIGDQVEQHILFERPFSAAVGRYVRELVTLRGLSKDVLEAWMRHVCRGPVVTPGAAVDSTVPPPHRAMFAALVKFAVLHNRWRLNPEVEALEKEYVM</sequence>
<proteinExistence type="predicted"/>
<dbReference type="EMBL" id="LS997634">
    <property type="protein sequence ID" value="SYZ69940.1"/>
    <property type="molecule type" value="Genomic_DNA"/>
</dbReference>
<organism evidence="2 3">
    <name type="scientific">Leishmania braziliensis MHOM/BR/75/M2904</name>
    <dbReference type="NCBI Taxonomy" id="420245"/>
    <lineage>
        <taxon>Eukaryota</taxon>
        <taxon>Discoba</taxon>
        <taxon>Euglenozoa</taxon>
        <taxon>Kinetoplastea</taxon>
        <taxon>Metakinetoplastina</taxon>
        <taxon>Trypanosomatida</taxon>
        <taxon>Trypanosomatidae</taxon>
        <taxon>Leishmaniinae</taxon>
        <taxon>Leishmania</taxon>
        <taxon>Leishmania braziliensis species complex</taxon>
    </lineage>
</organism>
<protein>
    <submittedName>
        <fullName evidence="2">Hypothetical_protein</fullName>
    </submittedName>
</protein>
<feature type="compositionally biased region" description="Low complexity" evidence="1">
    <location>
        <begin position="198"/>
        <end position="213"/>
    </location>
</feature>
<evidence type="ECO:0000313" key="3">
    <source>
        <dbReference type="Proteomes" id="UP000319462"/>
    </source>
</evidence>
<name>A0A3P3ZI55_LEIBR</name>
<dbReference type="KEGG" id="lbz:LBRM_35_1370"/>